<evidence type="ECO:0000256" key="6">
    <source>
        <dbReference type="ARBA" id="ARBA00022989"/>
    </source>
</evidence>
<feature type="transmembrane region" description="Helical" evidence="8">
    <location>
        <begin position="404"/>
        <end position="420"/>
    </location>
</feature>
<evidence type="ECO:0000256" key="1">
    <source>
        <dbReference type="ARBA" id="ARBA00004651"/>
    </source>
</evidence>
<dbReference type="InterPro" id="IPR004669">
    <property type="entry name" value="C4_dicarb_anaerob_car"/>
</dbReference>
<feature type="transmembrane region" description="Helical" evidence="8">
    <location>
        <begin position="248"/>
        <end position="266"/>
    </location>
</feature>
<accession>A0A2N3PMJ4</accession>
<feature type="transmembrane region" description="Helical" evidence="8">
    <location>
        <begin position="136"/>
        <end position="156"/>
    </location>
</feature>
<comment type="similarity">
    <text evidence="2">Belongs to the DcuC/DcuD transporter (TC 2.A.61) family.</text>
</comment>
<evidence type="ECO:0000256" key="2">
    <source>
        <dbReference type="ARBA" id="ARBA00005275"/>
    </source>
</evidence>
<dbReference type="NCBIfam" id="NF037994">
    <property type="entry name" value="DcuC_1"/>
    <property type="match status" value="1"/>
</dbReference>
<evidence type="ECO:0000256" key="8">
    <source>
        <dbReference type="SAM" id="Phobius"/>
    </source>
</evidence>
<proteinExistence type="inferred from homology"/>
<evidence type="ECO:0000256" key="7">
    <source>
        <dbReference type="ARBA" id="ARBA00023136"/>
    </source>
</evidence>
<comment type="caution">
    <text evidence="9">The sequence shown here is derived from an EMBL/GenBank/DDBJ whole genome shotgun (WGS) entry which is preliminary data.</text>
</comment>
<dbReference type="Pfam" id="PF03606">
    <property type="entry name" value="DcuC"/>
    <property type="match status" value="1"/>
</dbReference>
<dbReference type="GO" id="GO:0005886">
    <property type="term" value="C:plasma membrane"/>
    <property type="evidence" value="ECO:0007669"/>
    <property type="project" value="UniProtKB-SubCell"/>
</dbReference>
<feature type="transmembrane region" description="Helical" evidence="8">
    <location>
        <begin position="57"/>
        <end position="74"/>
    </location>
</feature>
<evidence type="ECO:0000313" key="10">
    <source>
        <dbReference type="Proteomes" id="UP000233293"/>
    </source>
</evidence>
<feature type="transmembrane region" description="Helical" evidence="8">
    <location>
        <begin position="176"/>
        <end position="198"/>
    </location>
</feature>
<protein>
    <submittedName>
        <fullName evidence="9">C4-dicarboxylate ABC transporter</fullName>
    </submittedName>
</protein>
<feature type="transmembrane region" description="Helical" evidence="8">
    <location>
        <begin position="367"/>
        <end position="392"/>
    </location>
</feature>
<keyword evidence="10" id="KW-1185">Reference proteome</keyword>
<feature type="transmembrane region" description="Helical" evidence="8">
    <location>
        <begin position="219"/>
        <end position="242"/>
    </location>
</feature>
<dbReference type="OrthoDB" id="1674075at2"/>
<dbReference type="GO" id="GO:0015556">
    <property type="term" value="F:C4-dicarboxylate transmembrane transporter activity"/>
    <property type="evidence" value="ECO:0007669"/>
    <property type="project" value="InterPro"/>
</dbReference>
<keyword evidence="5 8" id="KW-0812">Transmembrane</keyword>
<feature type="transmembrane region" description="Helical" evidence="8">
    <location>
        <begin position="25"/>
        <end position="48"/>
    </location>
</feature>
<evidence type="ECO:0000256" key="3">
    <source>
        <dbReference type="ARBA" id="ARBA00022448"/>
    </source>
</evidence>
<dbReference type="PANTHER" id="PTHR42002:SF2">
    <property type="entry name" value="ANAEROBIC C4-DICARBOXYLATE TRANSPORTER DCUC-RELATED"/>
    <property type="match status" value="1"/>
</dbReference>
<keyword evidence="3" id="KW-0813">Transport</keyword>
<keyword evidence="6 8" id="KW-1133">Transmembrane helix</keyword>
<name>A0A2N3PMJ4_9PROT</name>
<evidence type="ECO:0000256" key="4">
    <source>
        <dbReference type="ARBA" id="ARBA00022475"/>
    </source>
</evidence>
<keyword evidence="4" id="KW-1003">Cell membrane</keyword>
<reference evidence="10" key="1">
    <citation type="submission" date="2017-12" db="EMBL/GenBank/DDBJ databases">
        <title>Draft genome sequence of Telmatospirillum siberiense 26-4b1T, an acidotolerant peatland alphaproteobacterium potentially involved in sulfur cycling.</title>
        <authorList>
            <person name="Hausmann B."/>
            <person name="Pjevac P."/>
            <person name="Schreck K."/>
            <person name="Herbold C.W."/>
            <person name="Daims H."/>
            <person name="Wagner M."/>
            <person name="Pester M."/>
            <person name="Loy A."/>
        </authorList>
    </citation>
    <scope>NUCLEOTIDE SEQUENCE [LARGE SCALE GENOMIC DNA]</scope>
    <source>
        <strain evidence="10">26-4b1</strain>
    </source>
</reference>
<feature type="transmembrane region" description="Helical" evidence="8">
    <location>
        <begin position="287"/>
        <end position="311"/>
    </location>
</feature>
<feature type="transmembrane region" description="Helical" evidence="8">
    <location>
        <begin position="323"/>
        <end position="346"/>
    </location>
</feature>
<sequence length="421" mass="44056">MLITLGGIVVLVTIYLMVKQYETRLVLFCAGMVLALCAGQPMAPFLAFSHAMKENKLFESIVSVMGFAMVMKLTQCDQHLIRYLVRGLKRVGPLLIPASVLVTFFINTSITSSAGCSAAVGAILIPLMLASGIHPAIAAAAIYVATYGAILNPGYAQVALVAEVAKVSNMDVVSNHFVAMLVSILIGAVSLFVVAVLLKEHKGYVLPADKRIQDDDFKINPIKAVVPLIPLTLLILGSTGLVPPFKQLAISHAMIIGAFFGFLVTWTSPQKISKEFWHGAGDAFGHVFGIIICALVFVEGLKAVGVIQAITDLMVGTPAIAKISSAFGPFILGIMCGSGDAAAVAFNRAVTPEAVRFGLTAMDMGSTAAIAGALGRSMSPIAGGMIICSAFAGCSPLDAAKRNAPGMILACISVLVLLLYK</sequence>
<comment type="subcellular location">
    <subcellularLocation>
        <location evidence="1">Cell membrane</location>
        <topology evidence="1">Multi-pass membrane protein</topology>
    </subcellularLocation>
</comment>
<dbReference type="Proteomes" id="UP000233293">
    <property type="component" value="Unassembled WGS sequence"/>
</dbReference>
<dbReference type="EMBL" id="PIUM01000049">
    <property type="protein sequence ID" value="PKU21614.1"/>
    <property type="molecule type" value="Genomic_DNA"/>
</dbReference>
<gene>
    <name evidence="9" type="ORF">CWS72_25740</name>
</gene>
<dbReference type="RefSeq" id="WP_101253528.1">
    <property type="nucleotide sequence ID" value="NZ_PIUM01000049.1"/>
</dbReference>
<evidence type="ECO:0000256" key="5">
    <source>
        <dbReference type="ARBA" id="ARBA00022692"/>
    </source>
</evidence>
<evidence type="ECO:0000313" key="9">
    <source>
        <dbReference type="EMBL" id="PKU21614.1"/>
    </source>
</evidence>
<dbReference type="PANTHER" id="PTHR42002">
    <property type="entry name" value="ANAEROBIC C4-DICARBOXYLATE TRANSPORTER DCUC-RELATED"/>
    <property type="match status" value="1"/>
</dbReference>
<dbReference type="InterPro" id="IPR018385">
    <property type="entry name" value="C4_dicarb_anaerob_car-like"/>
</dbReference>
<dbReference type="AlphaFoldDB" id="A0A2N3PMJ4"/>
<keyword evidence="7 8" id="KW-0472">Membrane</keyword>
<feature type="transmembrane region" description="Helical" evidence="8">
    <location>
        <begin position="94"/>
        <end position="124"/>
    </location>
</feature>
<organism evidence="9 10">
    <name type="scientific">Telmatospirillum siberiense</name>
    <dbReference type="NCBI Taxonomy" id="382514"/>
    <lineage>
        <taxon>Bacteria</taxon>
        <taxon>Pseudomonadati</taxon>
        <taxon>Pseudomonadota</taxon>
        <taxon>Alphaproteobacteria</taxon>
        <taxon>Rhodospirillales</taxon>
        <taxon>Rhodospirillaceae</taxon>
        <taxon>Telmatospirillum</taxon>
    </lineage>
</organism>